<keyword evidence="3" id="KW-1185">Reference proteome</keyword>
<evidence type="ECO:0000313" key="2">
    <source>
        <dbReference type="EMBL" id="KAK3685657.1"/>
    </source>
</evidence>
<evidence type="ECO:0000256" key="1">
    <source>
        <dbReference type="SAM" id="Phobius"/>
    </source>
</evidence>
<keyword evidence="1" id="KW-0812">Transmembrane</keyword>
<reference evidence="2" key="2">
    <citation type="submission" date="2023-06" db="EMBL/GenBank/DDBJ databases">
        <authorList>
            <consortium name="Lawrence Berkeley National Laboratory"/>
            <person name="Haridas S."/>
            <person name="Hensen N."/>
            <person name="Bonometti L."/>
            <person name="Westerberg I."/>
            <person name="Brannstrom I.O."/>
            <person name="Guillou S."/>
            <person name="Cros-Aarteil S."/>
            <person name="Calhoun S."/>
            <person name="Kuo A."/>
            <person name="Mondo S."/>
            <person name="Pangilinan J."/>
            <person name="Riley R."/>
            <person name="Labutti K."/>
            <person name="Andreopoulos B."/>
            <person name="Lipzen A."/>
            <person name="Chen C."/>
            <person name="Yanf M."/>
            <person name="Daum C."/>
            <person name="Ng V."/>
            <person name="Clum A."/>
            <person name="Steindorff A."/>
            <person name="Ohm R."/>
            <person name="Martin F."/>
            <person name="Silar P."/>
            <person name="Natvig D."/>
            <person name="Lalanne C."/>
            <person name="Gautier V."/>
            <person name="Ament-Velasquez S.L."/>
            <person name="Kruys A."/>
            <person name="Hutchinson M.I."/>
            <person name="Powell A.J."/>
            <person name="Barry K."/>
            <person name="Miller A.N."/>
            <person name="Grigoriev I.V."/>
            <person name="Debuchy R."/>
            <person name="Gladieux P."/>
            <person name="Thoren M.H."/>
            <person name="Johannesson H."/>
        </authorList>
    </citation>
    <scope>NUCLEOTIDE SEQUENCE</scope>
    <source>
        <strain evidence="2">CBS 314.62</strain>
    </source>
</reference>
<reference evidence="2" key="1">
    <citation type="journal article" date="2023" name="Mol. Phylogenet. Evol.">
        <title>Genome-scale phylogeny and comparative genomics of the fungal order Sordariales.</title>
        <authorList>
            <person name="Hensen N."/>
            <person name="Bonometti L."/>
            <person name="Westerberg I."/>
            <person name="Brannstrom I.O."/>
            <person name="Guillou S."/>
            <person name="Cros-Aarteil S."/>
            <person name="Calhoun S."/>
            <person name="Haridas S."/>
            <person name="Kuo A."/>
            <person name="Mondo S."/>
            <person name="Pangilinan J."/>
            <person name="Riley R."/>
            <person name="LaButti K."/>
            <person name="Andreopoulos B."/>
            <person name="Lipzen A."/>
            <person name="Chen C."/>
            <person name="Yan M."/>
            <person name="Daum C."/>
            <person name="Ng V."/>
            <person name="Clum A."/>
            <person name="Steindorff A."/>
            <person name="Ohm R.A."/>
            <person name="Martin F."/>
            <person name="Silar P."/>
            <person name="Natvig D.O."/>
            <person name="Lalanne C."/>
            <person name="Gautier V."/>
            <person name="Ament-Velasquez S.L."/>
            <person name="Kruys A."/>
            <person name="Hutchinson M.I."/>
            <person name="Powell A.J."/>
            <person name="Barry K."/>
            <person name="Miller A.N."/>
            <person name="Grigoriev I.V."/>
            <person name="Debuchy R."/>
            <person name="Gladieux P."/>
            <person name="Hiltunen Thoren M."/>
            <person name="Johannesson H."/>
        </authorList>
    </citation>
    <scope>NUCLEOTIDE SEQUENCE</scope>
    <source>
        <strain evidence="2">CBS 314.62</strain>
    </source>
</reference>
<comment type="caution">
    <text evidence="2">The sequence shown here is derived from an EMBL/GenBank/DDBJ whole genome shotgun (WGS) entry which is preliminary data.</text>
</comment>
<protein>
    <submittedName>
        <fullName evidence="2">Uncharacterized protein</fullName>
    </submittedName>
</protein>
<name>A0AAE0X5P5_9PEZI</name>
<feature type="transmembrane region" description="Helical" evidence="1">
    <location>
        <begin position="151"/>
        <end position="169"/>
    </location>
</feature>
<gene>
    <name evidence="2" type="ORF">B0T22DRAFT_225632</name>
</gene>
<sequence>MRFRLSQYRCHLTYCNSVAAWIEFPGAVVAWSSLRFSKQTHIARLQCTNFSPTVIFLSCFINLLRTVEHLTCIARRGTFVLPMAPCLQLPPCLSGCEVEELVAAAAAAGGKASQDSLRHTDGIPHQCHSIPSLVSVPYTRLMQHEEITHRFIFLSFFSLDSCFLSFFPFPAGVSPFIEV</sequence>
<dbReference type="Proteomes" id="UP001270362">
    <property type="component" value="Unassembled WGS sequence"/>
</dbReference>
<evidence type="ECO:0000313" key="3">
    <source>
        <dbReference type="Proteomes" id="UP001270362"/>
    </source>
</evidence>
<keyword evidence="1" id="KW-0472">Membrane</keyword>
<accession>A0AAE0X5P5</accession>
<proteinExistence type="predicted"/>
<dbReference type="EMBL" id="JAULSO010000003">
    <property type="protein sequence ID" value="KAK3685657.1"/>
    <property type="molecule type" value="Genomic_DNA"/>
</dbReference>
<organism evidence="2 3">
    <name type="scientific">Podospora appendiculata</name>
    <dbReference type="NCBI Taxonomy" id="314037"/>
    <lineage>
        <taxon>Eukaryota</taxon>
        <taxon>Fungi</taxon>
        <taxon>Dikarya</taxon>
        <taxon>Ascomycota</taxon>
        <taxon>Pezizomycotina</taxon>
        <taxon>Sordariomycetes</taxon>
        <taxon>Sordariomycetidae</taxon>
        <taxon>Sordariales</taxon>
        <taxon>Podosporaceae</taxon>
        <taxon>Podospora</taxon>
    </lineage>
</organism>
<keyword evidence="1" id="KW-1133">Transmembrane helix</keyword>
<dbReference type="AlphaFoldDB" id="A0AAE0X5P5"/>